<gene>
    <name evidence="2" type="ORF">C7B77_05635</name>
</gene>
<proteinExistence type="predicted"/>
<evidence type="ECO:0008006" key="4">
    <source>
        <dbReference type="Google" id="ProtNLM"/>
    </source>
</evidence>
<dbReference type="EMBL" id="PVWO01000044">
    <property type="protein sequence ID" value="PSB58197.1"/>
    <property type="molecule type" value="Genomic_DNA"/>
</dbReference>
<sequence length="996" mass="105998">MLRAQQIAQQEPRTDRGYAMMTISIVSVLIFSVLAAYMTIANLSKSSTNASVDANNGFYVAESGLNKRAEQLRQKFANTITPSAGSGTTPTSIVSCFSVLTTASLTSNDFECRNYLFEHSDRSSVKVKNLGNKDAIGGSTEVTDRNQTLDYTAFTYVKPERDYTTTPPASTVISPGEPFAGLNALEYRYTIYSTARKLTSHYLTDPGFTAAEIEAKNRSTRITGDAALVESYNAKRAAALDVAEAVSKSSTNIVLQMDFKSRVVPLFQFAAFYEDDLEMDSQMPMSVSGPIHTNSDLMAMSYSINQDPSVSGKVGYPSVTFSDANVRDGTRLLGKVTAAGNIYAGVAAQTWTPGTPACGTTNNCGVMSVYKGSGSLTSRDSYYYFPDKTFDKANTPKLTTAQIAVFGDRMKDKSGDVKRLSPPKPGFLREANYKTGETGLYYGKADMRIKFYPNRSMPFDFTSIQNGSGCSLTTYNIPSDRQGSGALTCSQLTKGQLRSLQQPVLFVPTTATLSTPDRDILKALRVAIASSPTVLTLNDLNNLAIPSTPGTWGKTFRDILAANSLPAPSATLKAKQLVETIASGSSFLPPPIQIVSGNTPSTDLNVNGSFYNQLKGAWMTMLQTNIGSLTYWNGFGTYVESTDPTTLTSGYAPAITPTISSGIPIDRLAFKTKAADTSKADLAGSFLHQGLASEDLTEGGLVLYASVSDDLNGDGTTSATEIVATSTSNNGSIPGKDADGNIITEVDYYRKYNGDGGVKRRSPYAFVFSGGSELPGPLTIATDQAAYLQGDYNNPNVTPGTIAAGTPYVPSNSLTGDSTVTPPIVGSVLGFYRQPAAIIADTITVLSNQCVNNNGRVGRVGTGTVNCGSSTAAIGSSSQSQVANGIAINAAFLSNLMKSGTRNADGSYTVIALNGGLNKYMRLLENWGGSTAGTQYNYSGSMVSLGEPLESSELPSGAGVPRRNFNFEPRFNALSGLPPLTPSAVYLRQDVFKRNY</sequence>
<evidence type="ECO:0000256" key="1">
    <source>
        <dbReference type="SAM" id="Phobius"/>
    </source>
</evidence>
<dbReference type="AlphaFoldDB" id="A0A2T1GK54"/>
<feature type="transmembrane region" description="Helical" evidence="1">
    <location>
        <begin position="21"/>
        <end position="40"/>
    </location>
</feature>
<comment type="caution">
    <text evidence="2">The sequence shown here is derived from an EMBL/GenBank/DDBJ whole genome shotgun (WGS) entry which is preliminary data.</text>
</comment>
<keyword evidence="1" id="KW-0812">Transmembrane</keyword>
<protein>
    <recommendedName>
        <fullName evidence="4">Type 4 fimbrial biogenesis protein PilX N-terminal domain-containing protein</fullName>
    </recommendedName>
</protein>
<keyword evidence="1" id="KW-1133">Transmembrane helix</keyword>
<evidence type="ECO:0000313" key="2">
    <source>
        <dbReference type="EMBL" id="PSB58197.1"/>
    </source>
</evidence>
<evidence type="ECO:0000313" key="3">
    <source>
        <dbReference type="Proteomes" id="UP000238937"/>
    </source>
</evidence>
<keyword evidence="3" id="KW-1185">Reference proteome</keyword>
<accession>A0A2T1GK54</accession>
<keyword evidence="1" id="KW-0472">Membrane</keyword>
<dbReference type="Proteomes" id="UP000238937">
    <property type="component" value="Unassembled WGS sequence"/>
</dbReference>
<name>A0A2T1GK54_9CYAN</name>
<reference evidence="2 3" key="1">
    <citation type="submission" date="2018-03" db="EMBL/GenBank/DDBJ databases">
        <title>The ancient ancestry and fast evolution of plastids.</title>
        <authorList>
            <person name="Moore K.R."/>
            <person name="Magnabosco C."/>
            <person name="Momper L."/>
            <person name="Gold D.A."/>
            <person name="Bosak T."/>
            <person name="Fournier G.P."/>
        </authorList>
    </citation>
    <scope>NUCLEOTIDE SEQUENCE [LARGE SCALE GENOMIC DNA]</scope>
    <source>
        <strain evidence="2 3">CCALA 037</strain>
    </source>
</reference>
<organism evidence="2 3">
    <name type="scientific">Chamaesiphon polymorphus CCALA 037</name>
    <dbReference type="NCBI Taxonomy" id="2107692"/>
    <lineage>
        <taxon>Bacteria</taxon>
        <taxon>Bacillati</taxon>
        <taxon>Cyanobacteriota</taxon>
        <taxon>Cyanophyceae</taxon>
        <taxon>Gomontiellales</taxon>
        <taxon>Chamaesiphonaceae</taxon>
        <taxon>Chamaesiphon</taxon>
    </lineage>
</organism>